<dbReference type="AlphaFoldDB" id="X0S8M2"/>
<gene>
    <name evidence="2" type="ORF">S01H1_11188</name>
</gene>
<feature type="domain" description="Glycosyltransferase subfamily 4-like N-terminal" evidence="1">
    <location>
        <begin position="22"/>
        <end position="176"/>
    </location>
</feature>
<name>X0S8M2_9ZZZZ</name>
<comment type="caution">
    <text evidence="2">The sequence shown here is derived from an EMBL/GenBank/DDBJ whole genome shotgun (WGS) entry which is preliminary data.</text>
</comment>
<dbReference type="Gene3D" id="3.40.50.2000">
    <property type="entry name" value="Glycogen Phosphorylase B"/>
    <property type="match status" value="2"/>
</dbReference>
<feature type="non-terminal residue" evidence="2">
    <location>
        <position position="258"/>
    </location>
</feature>
<accession>X0S8M2</accession>
<protein>
    <recommendedName>
        <fullName evidence="1">Glycosyltransferase subfamily 4-like N-terminal domain-containing protein</fullName>
    </recommendedName>
</protein>
<dbReference type="Pfam" id="PF13579">
    <property type="entry name" value="Glyco_trans_4_4"/>
    <property type="match status" value="1"/>
</dbReference>
<dbReference type="InterPro" id="IPR028098">
    <property type="entry name" value="Glyco_trans_4-like_N"/>
</dbReference>
<dbReference type="EMBL" id="BARS01005701">
    <property type="protein sequence ID" value="GAF77388.1"/>
    <property type="molecule type" value="Genomic_DNA"/>
</dbReference>
<proteinExistence type="predicted"/>
<reference evidence="2" key="1">
    <citation type="journal article" date="2014" name="Front. Microbiol.">
        <title>High frequency of phylogenetically diverse reductive dehalogenase-homologous genes in deep subseafloor sedimentary metagenomes.</title>
        <authorList>
            <person name="Kawai M."/>
            <person name="Futagami T."/>
            <person name="Toyoda A."/>
            <person name="Takaki Y."/>
            <person name="Nishi S."/>
            <person name="Hori S."/>
            <person name="Arai W."/>
            <person name="Tsubouchi T."/>
            <person name="Morono Y."/>
            <person name="Uchiyama I."/>
            <person name="Ito T."/>
            <person name="Fujiyama A."/>
            <person name="Inagaki F."/>
            <person name="Takami H."/>
        </authorList>
    </citation>
    <scope>NUCLEOTIDE SEQUENCE</scope>
    <source>
        <strain evidence="2">Expedition CK06-06</strain>
    </source>
</reference>
<organism evidence="2">
    <name type="scientific">marine sediment metagenome</name>
    <dbReference type="NCBI Taxonomy" id="412755"/>
    <lineage>
        <taxon>unclassified sequences</taxon>
        <taxon>metagenomes</taxon>
        <taxon>ecological metagenomes</taxon>
    </lineage>
</organism>
<evidence type="ECO:0000259" key="1">
    <source>
        <dbReference type="Pfam" id="PF13579"/>
    </source>
</evidence>
<sequence length="258" mass="29322">MKVLYVVSGASFLSSHPWRKREAIVRCWRGLGHEVELICGGDILSPYRRKQMEHGYADRSRLSWYRRKALLAPFVNSVSEMVNLLHDRRLAGVVTRKIAEFRPDLYWQRSSRLDGLTLAAAHRSGIPTVLEWKDHILSLYGVSLLKPYAAWVERQKERKSDFVVVESGVLREQLAVFRRDGSDSILVAHNAIDPAEFEVTRGEEHSDLRSRAGVPSESFCAIFVGSFAYYHRVELLVEAVAKARPRSARPIHAVLVGD</sequence>
<dbReference type="SUPFAM" id="SSF53756">
    <property type="entry name" value="UDP-Glycosyltransferase/glycogen phosphorylase"/>
    <property type="match status" value="1"/>
</dbReference>
<evidence type="ECO:0000313" key="2">
    <source>
        <dbReference type="EMBL" id="GAF77388.1"/>
    </source>
</evidence>